<dbReference type="GO" id="GO:0007155">
    <property type="term" value="P:cell adhesion"/>
    <property type="evidence" value="ECO:0007669"/>
    <property type="project" value="InterPro"/>
</dbReference>
<dbReference type="InterPro" id="IPR050492">
    <property type="entry name" value="Bact_metal-bind_prot9"/>
</dbReference>
<evidence type="ECO:0000256" key="4">
    <source>
        <dbReference type="RuleBase" id="RU003512"/>
    </source>
</evidence>
<name>A0A7C2ZL88_9AQUI</name>
<protein>
    <submittedName>
        <fullName evidence="6">Zinc ABC transporter substrate-binding protein</fullName>
    </submittedName>
</protein>
<reference evidence="6" key="1">
    <citation type="journal article" date="2020" name="mSystems">
        <title>Genome- and Community-Level Interaction Insights into Carbon Utilization and Element Cycling Functions of Hydrothermarchaeota in Hydrothermal Sediment.</title>
        <authorList>
            <person name="Zhou Z."/>
            <person name="Liu Y."/>
            <person name="Xu W."/>
            <person name="Pan J."/>
            <person name="Luo Z.H."/>
            <person name="Li M."/>
        </authorList>
    </citation>
    <scope>NUCLEOTIDE SEQUENCE [LARGE SCALE GENOMIC DNA]</scope>
    <source>
        <strain evidence="6">SpSt-132</strain>
    </source>
</reference>
<sequence>MPLLGKPSVCLFYLLLCGIPAYSKYVIVVLYGHGLKVYVKIKIMPFIILILLLMPLISTAKELLLTSTYPIYYPLKYIVGNRFEADVLIKGQSDPHHYELKPGDIKRLQRAKAFFYLGVESWEKRLANRLPKGRSYSLEKDIDFIKMGNSLDPHLWLSPRAYSQLVENIKKALISIDPSGAEEYKKRSEEFLKGLKAIDEEYKKTLSKCQSRVIVITHLSALYLGRDYNLEVVGLRGLHAEEEPKPSEIRIMMERIKKSKAKTLFHELGYDEALAKRIAQEVGAKIVPFNTSLFPEKAQDDYFSIMRRNLERLSEGLSCPTR</sequence>
<dbReference type="Pfam" id="PF01297">
    <property type="entry name" value="ZnuA"/>
    <property type="match status" value="1"/>
</dbReference>
<evidence type="ECO:0000256" key="2">
    <source>
        <dbReference type="ARBA" id="ARBA00022448"/>
    </source>
</evidence>
<evidence type="ECO:0000256" key="3">
    <source>
        <dbReference type="ARBA" id="ARBA00022729"/>
    </source>
</evidence>
<dbReference type="Gene3D" id="3.40.50.1980">
    <property type="entry name" value="Nitrogenase molybdenum iron protein domain"/>
    <property type="match status" value="2"/>
</dbReference>
<keyword evidence="5" id="KW-0812">Transmembrane</keyword>
<dbReference type="PRINTS" id="PR00690">
    <property type="entry name" value="ADHESNFAMILY"/>
</dbReference>
<keyword evidence="5" id="KW-1133">Transmembrane helix</keyword>
<evidence type="ECO:0000256" key="1">
    <source>
        <dbReference type="ARBA" id="ARBA00011028"/>
    </source>
</evidence>
<keyword evidence="5" id="KW-0472">Membrane</keyword>
<evidence type="ECO:0000313" key="6">
    <source>
        <dbReference type="EMBL" id="HEW46605.1"/>
    </source>
</evidence>
<dbReference type="PANTHER" id="PTHR42953">
    <property type="entry name" value="HIGH-AFFINITY ZINC UPTAKE SYSTEM PROTEIN ZNUA-RELATED"/>
    <property type="match status" value="1"/>
</dbReference>
<dbReference type="AlphaFoldDB" id="A0A7C2ZL88"/>
<dbReference type="EMBL" id="DSFP01000067">
    <property type="protein sequence ID" value="HEW46605.1"/>
    <property type="molecule type" value="Genomic_DNA"/>
</dbReference>
<dbReference type="InterPro" id="IPR006128">
    <property type="entry name" value="Lipoprotein_PsaA-like"/>
</dbReference>
<dbReference type="GO" id="GO:0046872">
    <property type="term" value="F:metal ion binding"/>
    <property type="evidence" value="ECO:0007669"/>
    <property type="project" value="InterPro"/>
</dbReference>
<organism evidence="6">
    <name type="scientific">Hydrogenobacter sp</name>
    <dbReference type="NCBI Taxonomy" id="2152829"/>
    <lineage>
        <taxon>Bacteria</taxon>
        <taxon>Pseudomonadati</taxon>
        <taxon>Aquificota</taxon>
        <taxon>Aquificia</taxon>
        <taxon>Aquificales</taxon>
        <taxon>Aquificaceae</taxon>
        <taxon>Hydrogenobacter</taxon>
    </lineage>
</organism>
<proteinExistence type="inferred from homology"/>
<comment type="similarity">
    <text evidence="1 4">Belongs to the bacterial solute-binding protein 9 family.</text>
</comment>
<dbReference type="PANTHER" id="PTHR42953:SF3">
    <property type="entry name" value="HIGH-AFFINITY ZINC UPTAKE SYSTEM PROTEIN ZNUA"/>
    <property type="match status" value="1"/>
</dbReference>
<feature type="transmembrane region" description="Helical" evidence="5">
    <location>
        <begin position="43"/>
        <end position="60"/>
    </location>
</feature>
<keyword evidence="3" id="KW-0732">Signal</keyword>
<gene>
    <name evidence="6" type="ORF">ENO47_08085</name>
</gene>
<dbReference type="InterPro" id="IPR006127">
    <property type="entry name" value="ZnuA-like"/>
</dbReference>
<comment type="caution">
    <text evidence="6">The sequence shown here is derived from an EMBL/GenBank/DDBJ whole genome shotgun (WGS) entry which is preliminary data.</text>
</comment>
<dbReference type="GO" id="GO:0030001">
    <property type="term" value="P:metal ion transport"/>
    <property type="evidence" value="ECO:0007669"/>
    <property type="project" value="InterPro"/>
</dbReference>
<accession>A0A7C2ZL88</accession>
<feature type="transmembrane region" description="Helical" evidence="5">
    <location>
        <begin position="12"/>
        <end position="31"/>
    </location>
</feature>
<evidence type="ECO:0000256" key="5">
    <source>
        <dbReference type="SAM" id="Phobius"/>
    </source>
</evidence>
<keyword evidence="2 4" id="KW-0813">Transport</keyword>
<dbReference type="SUPFAM" id="SSF53807">
    <property type="entry name" value="Helical backbone' metal receptor"/>
    <property type="match status" value="1"/>
</dbReference>